<evidence type="ECO:0000313" key="2">
    <source>
        <dbReference type="EMBL" id="GGU37520.1"/>
    </source>
</evidence>
<name>A0ABQ2UIL8_9PSEU</name>
<gene>
    <name evidence="2" type="ORF">GCM10010178_32270</name>
</gene>
<sequence length="189" mass="20080">MPDHRRVDEHVQRLGRQHPQGGHRQPDHPPRGNPILHSPNLGGREACSIPLAMEATHLTGQLPGTRRGADRPKHTATADQGTKPLTSPARSPAQDAAPTAPKHTATADQGTKPLTSPARFATQDAGPTAPEHAAKADDGTKPLTSPARSPAQERGADRPEHAATDDHGTKRSGFPGPLPRALPRTREVR</sequence>
<feature type="compositionally biased region" description="Basic and acidic residues" evidence="1">
    <location>
        <begin position="154"/>
        <end position="169"/>
    </location>
</feature>
<protein>
    <submittedName>
        <fullName evidence="2">Uncharacterized protein</fullName>
    </submittedName>
</protein>
<feature type="compositionally biased region" description="Low complexity" evidence="1">
    <location>
        <begin position="96"/>
        <end position="107"/>
    </location>
</feature>
<dbReference type="Proteomes" id="UP000649573">
    <property type="component" value="Unassembled WGS sequence"/>
</dbReference>
<organism evidence="2 3">
    <name type="scientific">Lentzea flava</name>
    <dbReference type="NCBI Taxonomy" id="103732"/>
    <lineage>
        <taxon>Bacteria</taxon>
        <taxon>Bacillati</taxon>
        <taxon>Actinomycetota</taxon>
        <taxon>Actinomycetes</taxon>
        <taxon>Pseudonocardiales</taxon>
        <taxon>Pseudonocardiaceae</taxon>
        <taxon>Lentzea</taxon>
    </lineage>
</organism>
<keyword evidence="3" id="KW-1185">Reference proteome</keyword>
<evidence type="ECO:0000256" key="1">
    <source>
        <dbReference type="SAM" id="MobiDB-lite"/>
    </source>
</evidence>
<feature type="region of interest" description="Disordered" evidence="1">
    <location>
        <begin position="1"/>
        <end position="189"/>
    </location>
</feature>
<reference evidence="3" key="1">
    <citation type="journal article" date="2019" name="Int. J. Syst. Evol. Microbiol.">
        <title>The Global Catalogue of Microorganisms (GCM) 10K type strain sequencing project: providing services to taxonomists for standard genome sequencing and annotation.</title>
        <authorList>
            <consortium name="The Broad Institute Genomics Platform"/>
            <consortium name="The Broad Institute Genome Sequencing Center for Infectious Disease"/>
            <person name="Wu L."/>
            <person name="Ma J."/>
        </authorList>
    </citation>
    <scope>NUCLEOTIDE SEQUENCE [LARGE SCALE GENOMIC DNA]</scope>
    <source>
        <strain evidence="3">JCM 3296</strain>
    </source>
</reference>
<feature type="compositionally biased region" description="Polar residues" evidence="1">
    <location>
        <begin position="77"/>
        <end position="89"/>
    </location>
</feature>
<accession>A0ABQ2UIL8</accession>
<feature type="compositionally biased region" description="Basic and acidic residues" evidence="1">
    <location>
        <begin position="1"/>
        <end position="12"/>
    </location>
</feature>
<proteinExistence type="predicted"/>
<comment type="caution">
    <text evidence="2">The sequence shown here is derived from an EMBL/GenBank/DDBJ whole genome shotgun (WGS) entry which is preliminary data.</text>
</comment>
<evidence type="ECO:0000313" key="3">
    <source>
        <dbReference type="Proteomes" id="UP000649573"/>
    </source>
</evidence>
<dbReference type="EMBL" id="BMRE01000011">
    <property type="protein sequence ID" value="GGU37520.1"/>
    <property type="molecule type" value="Genomic_DNA"/>
</dbReference>